<name>A0ABW6SIX9_9ACTN</name>
<keyword evidence="2" id="KW-0472">Membrane</keyword>
<proteinExistence type="predicted"/>
<feature type="compositionally biased region" description="Basic and acidic residues" evidence="1">
    <location>
        <begin position="41"/>
        <end position="80"/>
    </location>
</feature>
<keyword evidence="2" id="KW-1133">Transmembrane helix</keyword>
<evidence type="ECO:0000313" key="3">
    <source>
        <dbReference type="EMBL" id="MFF3664927.1"/>
    </source>
</evidence>
<protein>
    <submittedName>
        <fullName evidence="3">Uncharacterized protein</fullName>
    </submittedName>
</protein>
<sequence length="100" mass="11404">MTPVAWLVVVIAIAVMILAAGYVVMTALNRRRLLKERFGSEHDRTVRERDGRKKARQELQARELHTAYARKSSEVQERSVDAPARSDGQRAVSNMREADR</sequence>
<keyword evidence="2" id="KW-0812">Transmembrane</keyword>
<feature type="region of interest" description="Disordered" evidence="1">
    <location>
        <begin position="41"/>
        <end position="100"/>
    </location>
</feature>
<organism evidence="3 4">
    <name type="scientific">Microtetraspora malaysiensis</name>
    <dbReference type="NCBI Taxonomy" id="161358"/>
    <lineage>
        <taxon>Bacteria</taxon>
        <taxon>Bacillati</taxon>
        <taxon>Actinomycetota</taxon>
        <taxon>Actinomycetes</taxon>
        <taxon>Streptosporangiales</taxon>
        <taxon>Streptosporangiaceae</taxon>
        <taxon>Microtetraspora</taxon>
    </lineage>
</organism>
<keyword evidence="4" id="KW-1185">Reference proteome</keyword>
<feature type="transmembrane region" description="Helical" evidence="2">
    <location>
        <begin position="6"/>
        <end position="28"/>
    </location>
</feature>
<dbReference type="Proteomes" id="UP001602013">
    <property type="component" value="Unassembled WGS sequence"/>
</dbReference>
<gene>
    <name evidence="3" type="ORF">ACFYXI_04965</name>
</gene>
<evidence type="ECO:0000313" key="4">
    <source>
        <dbReference type="Proteomes" id="UP001602013"/>
    </source>
</evidence>
<evidence type="ECO:0000256" key="1">
    <source>
        <dbReference type="SAM" id="MobiDB-lite"/>
    </source>
</evidence>
<accession>A0ABW6SIX9</accession>
<reference evidence="3 4" key="1">
    <citation type="submission" date="2024-10" db="EMBL/GenBank/DDBJ databases">
        <title>The Natural Products Discovery Center: Release of the First 8490 Sequenced Strains for Exploring Actinobacteria Biosynthetic Diversity.</title>
        <authorList>
            <person name="Kalkreuter E."/>
            <person name="Kautsar S.A."/>
            <person name="Yang D."/>
            <person name="Bader C.D."/>
            <person name="Teijaro C.N."/>
            <person name="Fluegel L."/>
            <person name="Davis C.M."/>
            <person name="Simpson J.R."/>
            <person name="Lauterbach L."/>
            <person name="Steele A.D."/>
            <person name="Gui C."/>
            <person name="Meng S."/>
            <person name="Li G."/>
            <person name="Viehrig K."/>
            <person name="Ye F."/>
            <person name="Su P."/>
            <person name="Kiefer A.F."/>
            <person name="Nichols A."/>
            <person name="Cepeda A.J."/>
            <person name="Yan W."/>
            <person name="Fan B."/>
            <person name="Jiang Y."/>
            <person name="Adhikari A."/>
            <person name="Zheng C.-J."/>
            <person name="Schuster L."/>
            <person name="Cowan T.M."/>
            <person name="Smanski M.J."/>
            <person name="Chevrette M.G."/>
            <person name="De Carvalho L.P.S."/>
            <person name="Shen B."/>
        </authorList>
    </citation>
    <scope>NUCLEOTIDE SEQUENCE [LARGE SCALE GENOMIC DNA]</scope>
    <source>
        <strain evidence="3 4">NPDC002173</strain>
    </source>
</reference>
<evidence type="ECO:0000256" key="2">
    <source>
        <dbReference type="SAM" id="Phobius"/>
    </source>
</evidence>
<comment type="caution">
    <text evidence="3">The sequence shown here is derived from an EMBL/GenBank/DDBJ whole genome shotgun (WGS) entry which is preliminary data.</text>
</comment>
<dbReference type="RefSeq" id="WP_387408952.1">
    <property type="nucleotide sequence ID" value="NZ_JBIASD010000002.1"/>
</dbReference>
<dbReference type="EMBL" id="JBIASD010000002">
    <property type="protein sequence ID" value="MFF3664927.1"/>
    <property type="molecule type" value="Genomic_DNA"/>
</dbReference>